<gene>
    <name evidence="1" type="ORF">g.100886</name>
</gene>
<protein>
    <recommendedName>
        <fullName evidence="2">Profilin</fullName>
    </recommendedName>
</protein>
<sequence length="158" mass="17068">KKSCAMHLEVHGIDQKISPQYRMAAESWDDGLRSLLIEDVILGYGLIQVNGRVQCAFGNAQDLLLDASGNGEATDAAKELQAVMTADAVREALTVGGTELFILRKEDDALYALSEGKVEGLMAYTLKIGILIVRFGRPRIAQVVVPQVEKAVAGLRKA</sequence>
<organism evidence="1">
    <name type="scientific">Auxenochlorella protothecoides</name>
    <name type="common">Green microalga</name>
    <name type="synonym">Chlorella protothecoides</name>
    <dbReference type="NCBI Taxonomy" id="3075"/>
    <lineage>
        <taxon>Eukaryota</taxon>
        <taxon>Viridiplantae</taxon>
        <taxon>Chlorophyta</taxon>
        <taxon>core chlorophytes</taxon>
        <taxon>Trebouxiophyceae</taxon>
        <taxon>Chlorellales</taxon>
        <taxon>Chlorellaceae</taxon>
        <taxon>Auxenochlorella</taxon>
    </lineage>
</organism>
<accession>A0A1D2A714</accession>
<feature type="non-terminal residue" evidence="1">
    <location>
        <position position="1"/>
    </location>
</feature>
<evidence type="ECO:0008006" key="2">
    <source>
        <dbReference type="Google" id="ProtNLM"/>
    </source>
</evidence>
<dbReference type="Pfam" id="PF00235">
    <property type="entry name" value="Profilin"/>
    <property type="match status" value="1"/>
</dbReference>
<dbReference type="EMBL" id="GDKF01003616">
    <property type="protein sequence ID" value="JAT75006.1"/>
    <property type="molecule type" value="Transcribed_RNA"/>
</dbReference>
<dbReference type="InterPro" id="IPR048278">
    <property type="entry name" value="PFN"/>
</dbReference>
<evidence type="ECO:0000313" key="1">
    <source>
        <dbReference type="EMBL" id="JAT75006.1"/>
    </source>
</evidence>
<name>A0A1D2A714_AUXPR</name>
<proteinExistence type="predicted"/>
<reference evidence="1" key="1">
    <citation type="submission" date="2015-08" db="EMBL/GenBank/DDBJ databases">
        <authorList>
            <person name="Babu N.S."/>
            <person name="Beckwith C.J."/>
            <person name="Beseler K.G."/>
            <person name="Brison A."/>
            <person name="Carone J.V."/>
            <person name="Caskin T.P."/>
            <person name="Diamond M."/>
            <person name="Durham M.E."/>
            <person name="Foxe J.M."/>
            <person name="Go M."/>
            <person name="Henderson B.A."/>
            <person name="Jones I.B."/>
            <person name="McGettigan J.A."/>
            <person name="Micheletti S.J."/>
            <person name="Nasrallah M.E."/>
            <person name="Ortiz D."/>
            <person name="Piller C.R."/>
            <person name="Privatt S.R."/>
            <person name="Schneider S.L."/>
            <person name="Sharp S."/>
            <person name="Smith T.C."/>
            <person name="Stanton J.D."/>
            <person name="Ullery H.E."/>
            <person name="Wilson R.J."/>
            <person name="Serrano M.G."/>
            <person name="Buck G."/>
            <person name="Lee V."/>
            <person name="Wang Y."/>
            <person name="Carvalho R."/>
            <person name="Voegtly L."/>
            <person name="Shi R."/>
            <person name="Duckworth R."/>
            <person name="Johnson A."/>
            <person name="Loviza R."/>
            <person name="Walstead R."/>
            <person name="Shah Z."/>
            <person name="Kiflezghi M."/>
            <person name="Wade K."/>
            <person name="Ball S.L."/>
            <person name="Bradley K.W."/>
            <person name="Asai D.J."/>
            <person name="Bowman C.A."/>
            <person name="Russell D.A."/>
            <person name="Pope W.H."/>
            <person name="Jacobs-Sera D."/>
            <person name="Hendrix R.W."/>
            <person name="Hatfull G.F."/>
        </authorList>
    </citation>
    <scope>NUCLEOTIDE SEQUENCE</scope>
</reference>
<dbReference type="AlphaFoldDB" id="A0A1D2A714"/>